<dbReference type="InterPro" id="IPR051370">
    <property type="entry name" value="PPIase_Pin1"/>
</dbReference>
<evidence type="ECO:0000313" key="8">
    <source>
        <dbReference type="EMBL" id="CAH0402271.1"/>
    </source>
</evidence>
<organism evidence="8 9">
    <name type="scientific">Chilo suppressalis</name>
    <name type="common">Asiatic rice borer moth</name>
    <dbReference type="NCBI Taxonomy" id="168631"/>
    <lineage>
        <taxon>Eukaryota</taxon>
        <taxon>Metazoa</taxon>
        <taxon>Ecdysozoa</taxon>
        <taxon>Arthropoda</taxon>
        <taxon>Hexapoda</taxon>
        <taxon>Insecta</taxon>
        <taxon>Pterygota</taxon>
        <taxon>Neoptera</taxon>
        <taxon>Endopterygota</taxon>
        <taxon>Lepidoptera</taxon>
        <taxon>Glossata</taxon>
        <taxon>Ditrysia</taxon>
        <taxon>Pyraloidea</taxon>
        <taxon>Crambidae</taxon>
        <taxon>Crambinae</taxon>
        <taxon>Chilo</taxon>
    </lineage>
</organism>
<evidence type="ECO:0000256" key="1">
    <source>
        <dbReference type="ARBA" id="ARBA00000971"/>
    </source>
</evidence>
<proteinExistence type="predicted"/>
<dbReference type="SUPFAM" id="SSF54534">
    <property type="entry name" value="FKBP-like"/>
    <property type="match status" value="1"/>
</dbReference>
<evidence type="ECO:0000256" key="3">
    <source>
        <dbReference type="ARBA" id="ARBA00023235"/>
    </source>
</evidence>
<keyword evidence="2 4" id="KW-0697">Rotamase</keyword>
<dbReference type="InterPro" id="IPR001202">
    <property type="entry name" value="WW_dom"/>
</dbReference>
<evidence type="ECO:0000259" key="6">
    <source>
        <dbReference type="PROSITE" id="PS50020"/>
    </source>
</evidence>
<keyword evidence="3 4" id="KW-0413">Isomerase</keyword>
<reference evidence="8" key="1">
    <citation type="submission" date="2021-12" db="EMBL/GenBank/DDBJ databases">
        <authorList>
            <person name="King R."/>
        </authorList>
    </citation>
    <scope>NUCLEOTIDE SEQUENCE</scope>
</reference>
<dbReference type="InterPro" id="IPR000297">
    <property type="entry name" value="PPIase_PpiC"/>
</dbReference>
<feature type="domain" description="WW" evidence="6">
    <location>
        <begin position="43"/>
        <end position="77"/>
    </location>
</feature>
<protein>
    <recommendedName>
        <fullName evidence="5">Peptidyl-prolyl cis-trans isomerase</fullName>
        <ecNumber evidence="5">5.2.1.8</ecNumber>
    </recommendedName>
</protein>
<dbReference type="PROSITE" id="PS50020">
    <property type="entry name" value="WW_DOMAIN_2"/>
    <property type="match status" value="1"/>
</dbReference>
<sequence>MQKHLIHCPKLGPKCKLKTRSSSAFQLNKKKLINLRMSEDKDAPLPEGWEMRTSRSTGMTYFLNTYTKKSQWERPEAPADPGEIRCSHILVKHSESRRPSSWREETITRTKEEALDTIKSYRKQIVGNDTTFVDLATKYSDCSSAKRGGDLGLFGRGQMQPAFEEEAFKLKVGQLSKPVETDSGYHLIFRTV</sequence>
<evidence type="ECO:0000256" key="5">
    <source>
        <dbReference type="RuleBase" id="RU363014"/>
    </source>
</evidence>
<name>A0ABN8B0A8_CHISP</name>
<dbReference type="PROSITE" id="PS50198">
    <property type="entry name" value="PPIC_PPIASE_2"/>
    <property type="match status" value="1"/>
</dbReference>
<dbReference type="EC" id="5.2.1.8" evidence="5"/>
<evidence type="ECO:0000259" key="7">
    <source>
        <dbReference type="PROSITE" id="PS50198"/>
    </source>
</evidence>
<dbReference type="PANTHER" id="PTHR10657">
    <property type="entry name" value="PEPTIDYL-PROLYL CIS-TRANS ISOMERASE"/>
    <property type="match status" value="1"/>
</dbReference>
<dbReference type="Gene3D" id="3.10.50.40">
    <property type="match status" value="1"/>
</dbReference>
<evidence type="ECO:0000313" key="9">
    <source>
        <dbReference type="Proteomes" id="UP001153292"/>
    </source>
</evidence>
<dbReference type="CDD" id="cd00201">
    <property type="entry name" value="WW"/>
    <property type="match status" value="1"/>
</dbReference>
<dbReference type="InterPro" id="IPR046357">
    <property type="entry name" value="PPIase_dom_sf"/>
</dbReference>
<dbReference type="SMART" id="SM00456">
    <property type="entry name" value="WW"/>
    <property type="match status" value="1"/>
</dbReference>
<dbReference type="Proteomes" id="UP001153292">
    <property type="component" value="Chromosome 20"/>
</dbReference>
<dbReference type="SUPFAM" id="SSF51045">
    <property type="entry name" value="WW domain"/>
    <property type="match status" value="1"/>
</dbReference>
<dbReference type="Pfam" id="PF00639">
    <property type="entry name" value="Rotamase"/>
    <property type="match status" value="1"/>
</dbReference>
<comment type="catalytic activity">
    <reaction evidence="1 5">
        <text>[protein]-peptidylproline (omega=180) = [protein]-peptidylproline (omega=0)</text>
        <dbReference type="Rhea" id="RHEA:16237"/>
        <dbReference type="Rhea" id="RHEA-COMP:10747"/>
        <dbReference type="Rhea" id="RHEA-COMP:10748"/>
        <dbReference type="ChEBI" id="CHEBI:83833"/>
        <dbReference type="ChEBI" id="CHEBI:83834"/>
        <dbReference type="EC" id="5.2.1.8"/>
    </reaction>
</comment>
<accession>A0ABN8B0A8</accession>
<dbReference type="Gene3D" id="2.20.70.10">
    <property type="match status" value="1"/>
</dbReference>
<feature type="domain" description="PpiC" evidence="7">
    <location>
        <begin position="81"/>
        <end position="192"/>
    </location>
</feature>
<evidence type="ECO:0000256" key="4">
    <source>
        <dbReference type="PROSITE-ProRule" id="PRU00278"/>
    </source>
</evidence>
<dbReference type="InterPro" id="IPR036020">
    <property type="entry name" value="WW_dom_sf"/>
</dbReference>
<keyword evidence="9" id="KW-1185">Reference proteome</keyword>
<dbReference type="EMBL" id="OU963913">
    <property type="protein sequence ID" value="CAH0402271.1"/>
    <property type="molecule type" value="Genomic_DNA"/>
</dbReference>
<evidence type="ECO:0000256" key="2">
    <source>
        <dbReference type="ARBA" id="ARBA00023110"/>
    </source>
</evidence>
<dbReference type="PROSITE" id="PS01159">
    <property type="entry name" value="WW_DOMAIN_1"/>
    <property type="match status" value="1"/>
</dbReference>
<dbReference type="PANTHER" id="PTHR10657:SF4">
    <property type="entry name" value="PEPTIDYL-PROLYL CIS-TRANS ISOMERASE-RELATED"/>
    <property type="match status" value="1"/>
</dbReference>
<dbReference type="Pfam" id="PF00397">
    <property type="entry name" value="WW"/>
    <property type="match status" value="1"/>
</dbReference>
<gene>
    <name evidence="8" type="ORF">CHILSU_LOCUS5515</name>
</gene>